<keyword evidence="1" id="KW-0732">Signal</keyword>
<reference evidence="2" key="1">
    <citation type="submission" date="2021-01" db="EMBL/GenBank/DDBJ databases">
        <authorList>
            <person name="Corre E."/>
            <person name="Pelletier E."/>
            <person name="Niang G."/>
            <person name="Scheremetjew M."/>
            <person name="Finn R."/>
            <person name="Kale V."/>
            <person name="Holt S."/>
            <person name="Cochrane G."/>
            <person name="Meng A."/>
            <person name="Brown T."/>
            <person name="Cohen L."/>
        </authorList>
    </citation>
    <scope>NUCLEOTIDE SEQUENCE</scope>
    <source>
        <strain evidence="2">308</strain>
    </source>
</reference>
<sequence length="179" mass="19724">MRIIHVGSLSFLTCIGLGPCMGAARVLNDLKPIDTSTALLRIRNIQNAGTVELSRSPGVSASETVDMQFLEFESFALRATKGSYDSSSMWKTTVDYSKTTVNCDDHEDSGDNDIYAVEFYYAVQTTIDNDPVEWIDNFEAVFLDTISKTYLKCSESNSKIEGCTSLKSLPRDSIASNSE</sequence>
<accession>A0A7S1FPA2</accession>
<dbReference type="AlphaFoldDB" id="A0A7S1FPA2"/>
<gene>
    <name evidence="2" type="ORF">CHYS00102_LOCUS6261</name>
</gene>
<proteinExistence type="predicted"/>
<feature type="chain" id="PRO_5031521621" evidence="1">
    <location>
        <begin position="23"/>
        <end position="179"/>
    </location>
</feature>
<feature type="signal peptide" evidence="1">
    <location>
        <begin position="1"/>
        <end position="22"/>
    </location>
</feature>
<protein>
    <submittedName>
        <fullName evidence="2">Uncharacterized protein</fullName>
    </submittedName>
</protein>
<evidence type="ECO:0000256" key="1">
    <source>
        <dbReference type="SAM" id="SignalP"/>
    </source>
</evidence>
<dbReference type="EMBL" id="HBFR01008668">
    <property type="protein sequence ID" value="CAD8879077.1"/>
    <property type="molecule type" value="Transcribed_RNA"/>
</dbReference>
<organism evidence="2">
    <name type="scientific">Corethron hystrix</name>
    <dbReference type="NCBI Taxonomy" id="216773"/>
    <lineage>
        <taxon>Eukaryota</taxon>
        <taxon>Sar</taxon>
        <taxon>Stramenopiles</taxon>
        <taxon>Ochrophyta</taxon>
        <taxon>Bacillariophyta</taxon>
        <taxon>Coscinodiscophyceae</taxon>
        <taxon>Corethrophycidae</taxon>
        <taxon>Corethrales</taxon>
        <taxon>Corethraceae</taxon>
        <taxon>Corethron</taxon>
    </lineage>
</organism>
<evidence type="ECO:0000313" key="2">
    <source>
        <dbReference type="EMBL" id="CAD8879077.1"/>
    </source>
</evidence>
<name>A0A7S1FPA2_9STRA</name>